<dbReference type="EMBL" id="AP024702">
    <property type="protein sequence ID" value="BCX46562.1"/>
    <property type="molecule type" value="Genomic_DNA"/>
</dbReference>
<evidence type="ECO:0000256" key="1">
    <source>
        <dbReference type="SAM" id="MobiDB-lite"/>
    </source>
</evidence>
<keyword evidence="3" id="KW-1185">Reference proteome</keyword>
<feature type="compositionally biased region" description="Polar residues" evidence="1">
    <location>
        <begin position="1"/>
        <end position="13"/>
    </location>
</feature>
<evidence type="ECO:0000313" key="3">
    <source>
        <dbReference type="Proteomes" id="UP001374893"/>
    </source>
</evidence>
<gene>
    <name evidence="2" type="ORF">HAHE_04700</name>
</gene>
<feature type="compositionally biased region" description="Basic and acidic residues" evidence="1">
    <location>
        <begin position="21"/>
        <end position="44"/>
    </location>
</feature>
<dbReference type="RefSeq" id="WP_338688258.1">
    <property type="nucleotide sequence ID" value="NZ_AP024702.1"/>
</dbReference>
<accession>A0ABN6H0X8</accession>
<dbReference type="Proteomes" id="UP001374893">
    <property type="component" value="Chromosome"/>
</dbReference>
<sequence>MSRPSSSPTQAGPNESGVDAIVRRFIERHSDPDTSDFGKGKSGEEFPLEELIADDPADAEES</sequence>
<protein>
    <submittedName>
        <fullName evidence="2">Uncharacterized protein</fullName>
    </submittedName>
</protein>
<reference evidence="2 3" key="1">
    <citation type="submission" date="2021-06" db="EMBL/GenBank/DDBJ databases">
        <title>Complete genome of Haloferula helveola possessing various polysaccharide degrading enzymes.</title>
        <authorList>
            <person name="Takami H."/>
            <person name="Huang C."/>
            <person name="Hamasaki K."/>
        </authorList>
    </citation>
    <scope>NUCLEOTIDE SEQUENCE [LARGE SCALE GENOMIC DNA]</scope>
    <source>
        <strain evidence="2 3">CN-1</strain>
    </source>
</reference>
<name>A0ABN6H0X8_9BACT</name>
<feature type="compositionally biased region" description="Acidic residues" evidence="1">
    <location>
        <begin position="46"/>
        <end position="62"/>
    </location>
</feature>
<feature type="region of interest" description="Disordered" evidence="1">
    <location>
        <begin position="1"/>
        <end position="62"/>
    </location>
</feature>
<organism evidence="2 3">
    <name type="scientific">Haloferula helveola</name>
    <dbReference type="NCBI Taxonomy" id="490095"/>
    <lineage>
        <taxon>Bacteria</taxon>
        <taxon>Pseudomonadati</taxon>
        <taxon>Verrucomicrobiota</taxon>
        <taxon>Verrucomicrobiia</taxon>
        <taxon>Verrucomicrobiales</taxon>
        <taxon>Verrucomicrobiaceae</taxon>
        <taxon>Haloferula</taxon>
    </lineage>
</organism>
<proteinExistence type="predicted"/>
<evidence type="ECO:0000313" key="2">
    <source>
        <dbReference type="EMBL" id="BCX46562.1"/>
    </source>
</evidence>